<protein>
    <recommendedName>
        <fullName evidence="4">Glycerophosphoryl diester phosphodiesterase membrane domain-containing protein</fullName>
    </recommendedName>
</protein>
<feature type="transmembrane region" description="Helical" evidence="1">
    <location>
        <begin position="100"/>
        <end position="133"/>
    </location>
</feature>
<keyword evidence="1" id="KW-0812">Transmembrane</keyword>
<organism evidence="2 3">
    <name type="scientific">Novosphingobium flavum</name>
    <dbReference type="NCBI Taxonomy" id="1778672"/>
    <lineage>
        <taxon>Bacteria</taxon>
        <taxon>Pseudomonadati</taxon>
        <taxon>Pseudomonadota</taxon>
        <taxon>Alphaproteobacteria</taxon>
        <taxon>Sphingomonadales</taxon>
        <taxon>Sphingomonadaceae</taxon>
        <taxon>Novosphingobium</taxon>
    </lineage>
</organism>
<feature type="transmembrane region" description="Helical" evidence="1">
    <location>
        <begin position="21"/>
        <end position="43"/>
    </location>
</feature>
<evidence type="ECO:0000313" key="3">
    <source>
        <dbReference type="Proteomes" id="UP000566813"/>
    </source>
</evidence>
<keyword evidence="1" id="KW-1133">Transmembrane helix</keyword>
<accession>A0A7X1FU68</accession>
<dbReference type="AlphaFoldDB" id="A0A7X1FU68"/>
<feature type="transmembrane region" description="Helical" evidence="1">
    <location>
        <begin position="194"/>
        <end position="222"/>
    </location>
</feature>
<name>A0A7X1FU68_9SPHN</name>
<evidence type="ECO:0008006" key="4">
    <source>
        <dbReference type="Google" id="ProtNLM"/>
    </source>
</evidence>
<keyword evidence="3" id="KW-1185">Reference proteome</keyword>
<dbReference type="EMBL" id="JACLAW010000014">
    <property type="protein sequence ID" value="MBC2667051.1"/>
    <property type="molecule type" value="Genomic_DNA"/>
</dbReference>
<feature type="transmembrane region" description="Helical" evidence="1">
    <location>
        <begin position="63"/>
        <end position="88"/>
    </location>
</feature>
<proteinExistence type="predicted"/>
<keyword evidence="1" id="KW-0472">Membrane</keyword>
<sequence length="271" mass="28148">MIFDSNQAWQQATAAIRANREVLFALSGVFYLLPILAFSLLFPQPSPPAGADQQAMLAFAADYYAQTMPVSLPMALVQAAGTLGLLTLMTDRSRPTVGEAIRLGFVALLPYLGSQILFGFAAGGAALAVLTVLGLTGSQVLVSAGLAAMIVAGIYLWVRTSLAAPVIAVEQMRSPLRALRRSWALTRGNGGRVLVFYALIVLTLGLVMAIVMGLVGIVLALVMPAHAARIVAAVISAALEAGMGLTFVAALAATHAQLAGPGEDRLSATFD</sequence>
<reference evidence="2 3" key="1">
    <citation type="submission" date="2020-08" db="EMBL/GenBank/DDBJ databases">
        <title>The genome sequence of type strain Novosphingobium flavum NBRC 111647.</title>
        <authorList>
            <person name="Liu Y."/>
        </authorList>
    </citation>
    <scope>NUCLEOTIDE SEQUENCE [LARGE SCALE GENOMIC DNA]</scope>
    <source>
        <strain evidence="2 3">NBRC 111647</strain>
    </source>
</reference>
<dbReference type="RefSeq" id="WP_185665349.1">
    <property type="nucleotide sequence ID" value="NZ_JACLAW010000014.1"/>
</dbReference>
<feature type="transmembrane region" description="Helical" evidence="1">
    <location>
        <begin position="228"/>
        <end position="253"/>
    </location>
</feature>
<dbReference type="Proteomes" id="UP000566813">
    <property type="component" value="Unassembled WGS sequence"/>
</dbReference>
<gene>
    <name evidence="2" type="ORF">H7F51_16150</name>
</gene>
<evidence type="ECO:0000256" key="1">
    <source>
        <dbReference type="SAM" id="Phobius"/>
    </source>
</evidence>
<comment type="caution">
    <text evidence="2">The sequence shown here is derived from an EMBL/GenBank/DDBJ whole genome shotgun (WGS) entry which is preliminary data.</text>
</comment>
<feature type="transmembrane region" description="Helical" evidence="1">
    <location>
        <begin position="139"/>
        <end position="158"/>
    </location>
</feature>
<evidence type="ECO:0000313" key="2">
    <source>
        <dbReference type="EMBL" id="MBC2667051.1"/>
    </source>
</evidence>